<accession>V5BRB3</accession>
<feature type="domain" description="Alginate export" evidence="1">
    <location>
        <begin position="99"/>
        <end position="501"/>
    </location>
</feature>
<dbReference type="EMBL" id="AYLO01000133">
    <property type="protein sequence ID" value="ESS68702.1"/>
    <property type="molecule type" value="Genomic_DNA"/>
</dbReference>
<dbReference type="InterPro" id="IPR053728">
    <property type="entry name" value="Alginate_Permeability_Chnl"/>
</dbReference>
<reference evidence="2 3" key="1">
    <citation type="journal article" date="2013" name="Genome Announc.">
        <title>Draft Genome Sequence of the Methanotrophic Gammaproteobacterium Methyloglobulus morosus DSM 22980 Strain KoM1.</title>
        <authorList>
            <person name="Poehlein A."/>
            <person name="Deutzmann J.S."/>
            <person name="Daniel R."/>
            <person name="Simeonova D.D."/>
        </authorList>
    </citation>
    <scope>NUCLEOTIDE SEQUENCE [LARGE SCALE GENOMIC DNA]</scope>
    <source>
        <strain evidence="2 3">KoM1</strain>
    </source>
</reference>
<dbReference type="STRING" id="1116472.MGMO_144c00130"/>
<evidence type="ECO:0000313" key="3">
    <source>
        <dbReference type="Proteomes" id="UP000017842"/>
    </source>
</evidence>
<evidence type="ECO:0000259" key="1">
    <source>
        <dbReference type="Pfam" id="PF13372"/>
    </source>
</evidence>
<protein>
    <recommendedName>
        <fullName evidence="1">Alginate export domain-containing protein</fullName>
    </recommendedName>
</protein>
<dbReference type="eggNOG" id="COG3637">
    <property type="taxonomic scope" value="Bacteria"/>
</dbReference>
<dbReference type="Pfam" id="PF13372">
    <property type="entry name" value="Alginate_exp"/>
    <property type="match status" value="1"/>
</dbReference>
<dbReference type="Proteomes" id="UP000017842">
    <property type="component" value="Unassembled WGS sequence"/>
</dbReference>
<dbReference type="OrthoDB" id="9789168at2"/>
<dbReference type="AlphaFoldDB" id="V5BRB3"/>
<dbReference type="Gene3D" id="2.40.160.100">
    <property type="match status" value="1"/>
</dbReference>
<dbReference type="PATRIC" id="fig|1116472.3.peg.3538"/>
<organism evidence="2 3">
    <name type="scientific">Methyloglobulus morosus KoM1</name>
    <dbReference type="NCBI Taxonomy" id="1116472"/>
    <lineage>
        <taxon>Bacteria</taxon>
        <taxon>Pseudomonadati</taxon>
        <taxon>Pseudomonadota</taxon>
        <taxon>Gammaproteobacteria</taxon>
        <taxon>Methylococcales</taxon>
        <taxon>Methylococcaceae</taxon>
        <taxon>Methyloglobulus</taxon>
    </lineage>
</organism>
<sequence>MKNLNNFSLGLTGTPEVITENKFINGTIHSVQGEEMKQTINKIWASSLFGVFLVLPGLTNAEDYYRSTLAYRLEPETDPPRYVRNLGKTQFEQFRDIDWLDVGLDFRTRYEYRENDLRPTPTSNTSSTDYRPDPDNLWLLRTRAYVGVHDILDPLRFAVEFQDSRSYNGLYERSESDVNEFELIQGYAELYFKDLLGHNRPLSIRAGRQSLELLDRRLIGNNQFRNTTNNFEGFRVRFGKKQNDWDLDTFAFQPIERLKYEFDRPDEHTWIYGGVLSLRQWSDFITIQPYFLGRKVDGDPFNPANSTAITDQDIYAPGLRVYGLIGESGVDFDADLNKQFGRRGAIRDGKQVMEQHDALAYAIELGYSFDHDWKPRASVFYGYGTGDKSSKDAVNNRFDVFYGFNQPWSRNDYFSWDNIHAPKARIEFTPYKDVKIDTAYSAYWLQSETDGFRRANLRDRDGKSGSFIGHEFDIRLQHKLNPYVDWSLSYARFEPGNFTRSFNDPVNGPFTDQASNFFYFEVSLNAFGDGKIN</sequence>
<keyword evidence="3" id="KW-1185">Reference proteome</keyword>
<comment type="caution">
    <text evidence="2">The sequence shown here is derived from an EMBL/GenBank/DDBJ whole genome shotgun (WGS) entry which is preliminary data.</text>
</comment>
<proteinExistence type="predicted"/>
<name>V5BRB3_9GAMM</name>
<gene>
    <name evidence="2" type="ORF">MGMO_144c00130</name>
</gene>
<evidence type="ECO:0000313" key="2">
    <source>
        <dbReference type="EMBL" id="ESS68702.1"/>
    </source>
</evidence>
<dbReference type="RefSeq" id="WP_023496166.1">
    <property type="nucleotide sequence ID" value="NZ_AYLO01000133.1"/>
</dbReference>
<dbReference type="InterPro" id="IPR025388">
    <property type="entry name" value="Alginate_export_dom"/>
</dbReference>